<dbReference type="AlphaFoldDB" id="A2FVN1"/>
<sequence length="454" mass="51999">MIPEKSTKDDEQDLRPKPKEDDFVHGFYISKLHFPGIEEFLMQIQQQLLSDDISMNAVGAAYCHSFFQFYTKEISNIDPMLIDRLLNFVNTNNIELEYYSLQCILLFLQKSREAGEYISQQEYFVQYVINKFPLPLAYDVFTCLEYCNPAIKEAFVNLDFIKNLLRILSQKYVGDNQKIATIQYIKRHWEIIQDNVEIYEFLINLLNPIVERSNITLAEIEVINTINAYINDSSTLLELLIQTNFISNFFEVYTTPGYTFHLSEILDLMHSIATIPGESGNVGATILYESGAIPFIISGFSCYSGNQEDILLLATILQLHGIQFLDEEIFVNNFQFNGADTDNFGVKKQLFIFTVSLLLSGHSGAYEYVIGKVDLFQQIKEFIECSDEQLIFSSLKCIYFLLSANVPISAQIVDDSTIIESLNQLIDNQNELYSNLADEILSAIEKVDESNVTQ</sequence>
<keyword evidence="2" id="KW-1185">Reference proteome</keyword>
<dbReference type="KEGG" id="tva:4748739"/>
<name>A2FVN1_TRIV3</name>
<dbReference type="InterPro" id="IPR011989">
    <property type="entry name" value="ARM-like"/>
</dbReference>
<dbReference type="VEuPathDB" id="TrichDB:TVAGG3_0949080"/>
<dbReference type="Gene3D" id="1.25.10.10">
    <property type="entry name" value="Leucine-rich Repeat Variant"/>
    <property type="match status" value="1"/>
</dbReference>
<dbReference type="Proteomes" id="UP000001542">
    <property type="component" value="Unassembled WGS sequence"/>
</dbReference>
<dbReference type="VEuPathDB" id="TrichDB:TVAG_344800"/>
<dbReference type="SUPFAM" id="SSF48371">
    <property type="entry name" value="ARM repeat"/>
    <property type="match status" value="1"/>
</dbReference>
<evidence type="ECO:0000313" key="1">
    <source>
        <dbReference type="EMBL" id="EAX91046.1"/>
    </source>
</evidence>
<dbReference type="RefSeq" id="XP_001303976.1">
    <property type="nucleotide sequence ID" value="XM_001303975.1"/>
</dbReference>
<dbReference type="EMBL" id="DS114062">
    <property type="protein sequence ID" value="EAX91046.1"/>
    <property type="molecule type" value="Genomic_DNA"/>
</dbReference>
<accession>A2FVN1</accession>
<organism evidence="1 2">
    <name type="scientific">Trichomonas vaginalis (strain ATCC PRA-98 / G3)</name>
    <dbReference type="NCBI Taxonomy" id="412133"/>
    <lineage>
        <taxon>Eukaryota</taxon>
        <taxon>Metamonada</taxon>
        <taxon>Parabasalia</taxon>
        <taxon>Trichomonadida</taxon>
        <taxon>Trichomonadidae</taxon>
        <taxon>Trichomonas</taxon>
    </lineage>
</organism>
<reference evidence="1" key="1">
    <citation type="submission" date="2006-10" db="EMBL/GenBank/DDBJ databases">
        <authorList>
            <person name="Amadeo P."/>
            <person name="Zhao Q."/>
            <person name="Wortman J."/>
            <person name="Fraser-Liggett C."/>
            <person name="Carlton J."/>
        </authorList>
    </citation>
    <scope>NUCLEOTIDE SEQUENCE</scope>
    <source>
        <strain evidence="1">G3</strain>
    </source>
</reference>
<dbReference type="InParanoid" id="A2FVN1"/>
<protein>
    <submittedName>
        <fullName evidence="1">Uncharacterized protein</fullName>
    </submittedName>
</protein>
<gene>
    <name evidence="1" type="ORF">TVAG_344800</name>
</gene>
<proteinExistence type="predicted"/>
<dbReference type="InterPro" id="IPR016024">
    <property type="entry name" value="ARM-type_fold"/>
</dbReference>
<reference evidence="1" key="2">
    <citation type="journal article" date="2007" name="Science">
        <title>Draft genome sequence of the sexually transmitted pathogen Trichomonas vaginalis.</title>
        <authorList>
            <person name="Carlton J.M."/>
            <person name="Hirt R.P."/>
            <person name="Silva J.C."/>
            <person name="Delcher A.L."/>
            <person name="Schatz M."/>
            <person name="Zhao Q."/>
            <person name="Wortman J.R."/>
            <person name="Bidwell S.L."/>
            <person name="Alsmark U.C.M."/>
            <person name="Besteiro S."/>
            <person name="Sicheritz-Ponten T."/>
            <person name="Noel C.J."/>
            <person name="Dacks J.B."/>
            <person name="Foster P.G."/>
            <person name="Simillion C."/>
            <person name="Van de Peer Y."/>
            <person name="Miranda-Saavedra D."/>
            <person name="Barton G.J."/>
            <person name="Westrop G.D."/>
            <person name="Mueller S."/>
            <person name="Dessi D."/>
            <person name="Fiori P.L."/>
            <person name="Ren Q."/>
            <person name="Paulsen I."/>
            <person name="Zhang H."/>
            <person name="Bastida-Corcuera F.D."/>
            <person name="Simoes-Barbosa A."/>
            <person name="Brown M.T."/>
            <person name="Hayes R.D."/>
            <person name="Mukherjee M."/>
            <person name="Okumura C.Y."/>
            <person name="Schneider R."/>
            <person name="Smith A.J."/>
            <person name="Vanacova S."/>
            <person name="Villalvazo M."/>
            <person name="Haas B.J."/>
            <person name="Pertea M."/>
            <person name="Feldblyum T.V."/>
            <person name="Utterback T.R."/>
            <person name="Shu C.L."/>
            <person name="Osoegawa K."/>
            <person name="de Jong P.J."/>
            <person name="Hrdy I."/>
            <person name="Horvathova L."/>
            <person name="Zubacova Z."/>
            <person name="Dolezal P."/>
            <person name="Malik S.B."/>
            <person name="Logsdon J.M. Jr."/>
            <person name="Henze K."/>
            <person name="Gupta A."/>
            <person name="Wang C.C."/>
            <person name="Dunne R.L."/>
            <person name="Upcroft J.A."/>
            <person name="Upcroft P."/>
            <person name="White O."/>
            <person name="Salzberg S.L."/>
            <person name="Tang P."/>
            <person name="Chiu C.-H."/>
            <person name="Lee Y.-S."/>
            <person name="Embley T.M."/>
            <person name="Coombs G.H."/>
            <person name="Mottram J.C."/>
            <person name="Tachezy J."/>
            <person name="Fraser-Liggett C.M."/>
            <person name="Johnson P.J."/>
        </authorList>
    </citation>
    <scope>NUCLEOTIDE SEQUENCE [LARGE SCALE GENOMIC DNA]</scope>
    <source>
        <strain evidence="1">G3</strain>
    </source>
</reference>
<evidence type="ECO:0000313" key="2">
    <source>
        <dbReference type="Proteomes" id="UP000001542"/>
    </source>
</evidence>
<dbReference type="SMR" id="A2FVN1"/>